<reference evidence="2 3" key="1">
    <citation type="submission" date="2016-10" db="EMBL/GenBank/DDBJ databases">
        <authorList>
            <person name="de Groot N.N."/>
        </authorList>
    </citation>
    <scope>NUCLEOTIDE SEQUENCE [LARGE SCALE GENOMIC DNA]</scope>
    <source>
        <strain evidence="2 3">DSM 5522</strain>
    </source>
</reference>
<dbReference type="EMBL" id="FOJY01000011">
    <property type="protein sequence ID" value="SFB16945.1"/>
    <property type="molecule type" value="Genomic_DNA"/>
</dbReference>
<keyword evidence="3" id="KW-1185">Reference proteome</keyword>
<dbReference type="Pfam" id="PF19727">
    <property type="entry name" value="DUF6219"/>
    <property type="match status" value="1"/>
</dbReference>
<dbReference type="AlphaFoldDB" id="A0A1I0YU89"/>
<keyword evidence="1" id="KW-0472">Membrane</keyword>
<keyword evidence="1" id="KW-1133">Transmembrane helix</keyword>
<sequence>MRKLFTGKKAHKCWGIASMVCMLICIYTGYKMSPDKKKKEN</sequence>
<keyword evidence="1" id="KW-0812">Transmembrane</keyword>
<dbReference type="RefSeq" id="WP_242949101.1">
    <property type="nucleotide sequence ID" value="NZ_FOJY01000011.1"/>
</dbReference>
<evidence type="ECO:0000256" key="1">
    <source>
        <dbReference type="SAM" id="Phobius"/>
    </source>
</evidence>
<evidence type="ECO:0000313" key="2">
    <source>
        <dbReference type="EMBL" id="SFB16945.1"/>
    </source>
</evidence>
<evidence type="ECO:0000313" key="3">
    <source>
        <dbReference type="Proteomes" id="UP000198838"/>
    </source>
</evidence>
<accession>A0A1I0YU89</accession>
<proteinExistence type="predicted"/>
<dbReference type="Proteomes" id="UP000198838">
    <property type="component" value="Unassembled WGS sequence"/>
</dbReference>
<organism evidence="2 3">
    <name type="scientific">Acetitomaculum ruminis DSM 5522</name>
    <dbReference type="NCBI Taxonomy" id="1120918"/>
    <lineage>
        <taxon>Bacteria</taxon>
        <taxon>Bacillati</taxon>
        <taxon>Bacillota</taxon>
        <taxon>Clostridia</taxon>
        <taxon>Lachnospirales</taxon>
        <taxon>Lachnospiraceae</taxon>
        <taxon>Acetitomaculum</taxon>
    </lineage>
</organism>
<protein>
    <submittedName>
        <fullName evidence="2">Uncharacterized protein</fullName>
    </submittedName>
</protein>
<feature type="transmembrane region" description="Helical" evidence="1">
    <location>
        <begin position="12"/>
        <end position="30"/>
    </location>
</feature>
<gene>
    <name evidence="2" type="ORF">SAMN05216249_11172</name>
</gene>
<dbReference type="InterPro" id="IPR046191">
    <property type="entry name" value="DUF6219"/>
</dbReference>
<name>A0A1I0YU89_9FIRM</name>